<dbReference type="InterPro" id="IPR007397">
    <property type="entry name" value="F-box-assoc_dom"/>
</dbReference>
<evidence type="ECO:0000313" key="3">
    <source>
        <dbReference type="Proteomes" id="UP000438429"/>
    </source>
</evidence>
<sequence>MTELRSPVLGTVFSRVELPTTAAAVNSSLGIVVCVIGDTLDLRRLPEDSLISAKLAQLGEDVAPNKCKTIMYSCKDSFKFTSGHQRKRSPAFFVRAAIMARNLLKNPCGEEQLEFWDLTENGGNQWKVEDMPGDCGHDFSDDGVTKYFATSFELCLKRQVIDLLAEGYSCEHLDTQPAVTVEDWYCGRTDCGCTYQMTVCLLDEIQEVMQDFKPEPVALDPDSDNCSWRQVSHTFSEYGPGLRFISFEHGGQDANYWNGWFGVRVTGSSVTVDV</sequence>
<gene>
    <name evidence="2" type="ORF">F2P81_013126</name>
</gene>
<dbReference type="PROSITE" id="PS51114">
    <property type="entry name" value="FBA"/>
    <property type="match status" value="1"/>
</dbReference>
<dbReference type="SMART" id="SM01198">
    <property type="entry name" value="FBA"/>
    <property type="match status" value="1"/>
</dbReference>
<protein>
    <recommendedName>
        <fullName evidence="1">FBA domain-containing protein</fullName>
    </recommendedName>
</protein>
<dbReference type="GO" id="GO:0019005">
    <property type="term" value="C:SCF ubiquitin ligase complex"/>
    <property type="evidence" value="ECO:0007669"/>
    <property type="project" value="TreeGrafter"/>
</dbReference>
<feature type="domain" description="FBA" evidence="1">
    <location>
        <begin position="92"/>
        <end position="274"/>
    </location>
</feature>
<comment type="caution">
    <text evidence="2">The sequence shown here is derived from an EMBL/GenBank/DDBJ whole genome shotgun (WGS) entry which is preliminary data.</text>
</comment>
<dbReference type="Proteomes" id="UP000438429">
    <property type="component" value="Unassembled WGS sequence"/>
</dbReference>
<dbReference type="Pfam" id="PF04300">
    <property type="entry name" value="FBA"/>
    <property type="match status" value="1"/>
</dbReference>
<dbReference type="SUPFAM" id="SSF49785">
    <property type="entry name" value="Galactose-binding domain-like"/>
    <property type="match status" value="1"/>
</dbReference>
<dbReference type="AlphaFoldDB" id="A0A6A4ST74"/>
<organism evidence="2 3">
    <name type="scientific">Scophthalmus maximus</name>
    <name type="common">Turbot</name>
    <name type="synonym">Psetta maxima</name>
    <dbReference type="NCBI Taxonomy" id="52904"/>
    <lineage>
        <taxon>Eukaryota</taxon>
        <taxon>Metazoa</taxon>
        <taxon>Chordata</taxon>
        <taxon>Craniata</taxon>
        <taxon>Vertebrata</taxon>
        <taxon>Euteleostomi</taxon>
        <taxon>Actinopterygii</taxon>
        <taxon>Neopterygii</taxon>
        <taxon>Teleostei</taxon>
        <taxon>Neoteleostei</taxon>
        <taxon>Acanthomorphata</taxon>
        <taxon>Carangaria</taxon>
        <taxon>Pleuronectiformes</taxon>
        <taxon>Pleuronectoidei</taxon>
        <taxon>Scophthalmidae</taxon>
        <taxon>Scophthalmus</taxon>
    </lineage>
</organism>
<dbReference type="GO" id="GO:0031146">
    <property type="term" value="P:SCF-dependent proteasomal ubiquitin-dependent protein catabolic process"/>
    <property type="evidence" value="ECO:0007669"/>
    <property type="project" value="TreeGrafter"/>
</dbReference>
<proteinExistence type="predicted"/>
<dbReference type="InterPro" id="IPR039752">
    <property type="entry name" value="F-box_only"/>
</dbReference>
<dbReference type="GO" id="GO:0036503">
    <property type="term" value="P:ERAD pathway"/>
    <property type="evidence" value="ECO:0007669"/>
    <property type="project" value="TreeGrafter"/>
</dbReference>
<dbReference type="PANTHER" id="PTHR12125">
    <property type="entry name" value="F-BOX ONLY PROTEIN 6-LIKE PROTEIN"/>
    <property type="match status" value="1"/>
</dbReference>
<dbReference type="FunFam" id="2.60.120.260:FF:000012">
    <property type="entry name" value="F-box only protein 2"/>
    <property type="match status" value="1"/>
</dbReference>
<dbReference type="InterPro" id="IPR008979">
    <property type="entry name" value="Galactose-bd-like_sf"/>
</dbReference>
<name>A0A6A4ST74_SCOMX</name>
<dbReference type="PANTHER" id="PTHR12125:SF11">
    <property type="entry name" value="F-BOX ONLY PROTEIN 2"/>
    <property type="match status" value="1"/>
</dbReference>
<evidence type="ECO:0000313" key="2">
    <source>
        <dbReference type="EMBL" id="KAF0035368.1"/>
    </source>
</evidence>
<dbReference type="Gene3D" id="2.60.120.260">
    <property type="entry name" value="Galactose-binding domain-like"/>
    <property type="match status" value="1"/>
</dbReference>
<dbReference type="GO" id="GO:0006516">
    <property type="term" value="P:glycoprotein catabolic process"/>
    <property type="evidence" value="ECO:0007669"/>
    <property type="project" value="TreeGrafter"/>
</dbReference>
<dbReference type="GO" id="GO:0005737">
    <property type="term" value="C:cytoplasm"/>
    <property type="evidence" value="ECO:0007669"/>
    <property type="project" value="TreeGrafter"/>
</dbReference>
<evidence type="ECO:0000259" key="1">
    <source>
        <dbReference type="PROSITE" id="PS51114"/>
    </source>
</evidence>
<dbReference type="EMBL" id="VEVO01000011">
    <property type="protein sequence ID" value="KAF0035368.1"/>
    <property type="molecule type" value="Genomic_DNA"/>
</dbReference>
<accession>A0A6A4ST74</accession>
<dbReference type="GO" id="GO:0061630">
    <property type="term" value="F:ubiquitin protein ligase activity"/>
    <property type="evidence" value="ECO:0007669"/>
    <property type="project" value="TreeGrafter"/>
</dbReference>
<reference evidence="2 3" key="1">
    <citation type="submission" date="2019-06" db="EMBL/GenBank/DDBJ databases">
        <title>Draft genomes of female and male turbot (Scophthalmus maximus).</title>
        <authorList>
            <person name="Xu H."/>
            <person name="Xu X.-W."/>
            <person name="Shao C."/>
            <person name="Chen S."/>
        </authorList>
    </citation>
    <scope>NUCLEOTIDE SEQUENCE [LARGE SCALE GENOMIC DNA]</scope>
    <source>
        <strain evidence="2">Ysfricsl-2016a</strain>
        <tissue evidence="2">Blood</tissue>
    </source>
</reference>